<evidence type="ECO:0000313" key="13">
    <source>
        <dbReference type="EMBL" id="QUS41618.1"/>
    </source>
</evidence>
<dbReference type="Gene3D" id="2.30.30.60">
    <property type="match status" value="1"/>
</dbReference>
<dbReference type="InterPro" id="IPR057485">
    <property type="entry name" value="YbiO-like_TM1"/>
</dbReference>
<evidence type="ECO:0000259" key="10">
    <source>
        <dbReference type="Pfam" id="PF00924"/>
    </source>
</evidence>
<evidence type="ECO:0000256" key="6">
    <source>
        <dbReference type="ARBA" id="ARBA00023136"/>
    </source>
</evidence>
<feature type="transmembrane region" description="Helical" evidence="8">
    <location>
        <begin position="508"/>
        <end position="527"/>
    </location>
</feature>
<dbReference type="SUPFAM" id="SSF50182">
    <property type="entry name" value="Sm-like ribonucleoproteins"/>
    <property type="match status" value="1"/>
</dbReference>
<dbReference type="InterPro" id="IPR011066">
    <property type="entry name" value="MscS_channel_C_sf"/>
</dbReference>
<dbReference type="InterPro" id="IPR006685">
    <property type="entry name" value="MscS_channel_2nd"/>
</dbReference>
<dbReference type="Pfam" id="PF21088">
    <property type="entry name" value="MS_channel_1st"/>
    <property type="match status" value="1"/>
</dbReference>
<feature type="transmembrane region" description="Helical" evidence="8">
    <location>
        <begin position="391"/>
        <end position="410"/>
    </location>
</feature>
<evidence type="ECO:0000256" key="4">
    <source>
        <dbReference type="ARBA" id="ARBA00022692"/>
    </source>
</evidence>
<comment type="subcellular location">
    <subcellularLocation>
        <location evidence="1">Cell membrane</location>
        <topology evidence="1">Multi-pass membrane protein</topology>
    </subcellularLocation>
</comment>
<dbReference type="InterPro" id="IPR010920">
    <property type="entry name" value="LSM_dom_sf"/>
</dbReference>
<comment type="similarity">
    <text evidence="2">Belongs to the MscS (TC 1.A.23) family.</text>
</comment>
<keyword evidence="9" id="KW-0732">Signal</keyword>
<evidence type="ECO:0000256" key="2">
    <source>
        <dbReference type="ARBA" id="ARBA00008017"/>
    </source>
</evidence>
<accession>A0ABX8ACZ2</accession>
<evidence type="ECO:0000259" key="11">
    <source>
        <dbReference type="Pfam" id="PF21088"/>
    </source>
</evidence>
<dbReference type="PANTHER" id="PTHR30460:SF0">
    <property type="entry name" value="MODERATE CONDUCTANCE MECHANOSENSITIVE CHANNEL YBIO"/>
    <property type="match status" value="1"/>
</dbReference>
<feature type="chain" id="PRO_5047427697" evidence="9">
    <location>
        <begin position="42"/>
        <end position="801"/>
    </location>
</feature>
<keyword evidence="4 8" id="KW-0812">Transmembrane</keyword>
<gene>
    <name evidence="13" type="ORF">RPMA_24275</name>
</gene>
<evidence type="ECO:0000256" key="3">
    <source>
        <dbReference type="ARBA" id="ARBA00022475"/>
    </source>
</evidence>
<evidence type="ECO:0000256" key="5">
    <source>
        <dbReference type="ARBA" id="ARBA00022989"/>
    </source>
</evidence>
<dbReference type="SUPFAM" id="SSF82689">
    <property type="entry name" value="Mechanosensitive channel protein MscS (YggB), C-terminal domain"/>
    <property type="match status" value="1"/>
</dbReference>
<dbReference type="Proteomes" id="UP000682843">
    <property type="component" value="Chromosome"/>
</dbReference>
<evidence type="ECO:0000256" key="9">
    <source>
        <dbReference type="SAM" id="SignalP"/>
    </source>
</evidence>
<feature type="transmembrane region" description="Helical" evidence="8">
    <location>
        <begin position="318"/>
        <end position="338"/>
    </location>
</feature>
<feature type="transmembrane region" description="Helical" evidence="8">
    <location>
        <begin position="475"/>
        <end position="502"/>
    </location>
</feature>
<dbReference type="Pfam" id="PF25392">
    <property type="entry name" value="MS_channel_TM1"/>
    <property type="match status" value="1"/>
</dbReference>
<keyword evidence="6 8" id="KW-0472">Membrane</keyword>
<feature type="transmembrane region" description="Helical" evidence="8">
    <location>
        <begin position="272"/>
        <end position="295"/>
    </location>
</feature>
<evidence type="ECO:0000256" key="8">
    <source>
        <dbReference type="SAM" id="Phobius"/>
    </source>
</evidence>
<feature type="transmembrane region" description="Helical" evidence="8">
    <location>
        <begin position="344"/>
        <end position="364"/>
    </location>
</feature>
<dbReference type="InterPro" id="IPR023408">
    <property type="entry name" value="MscS_beta-dom_sf"/>
</dbReference>
<dbReference type="InterPro" id="IPR011014">
    <property type="entry name" value="MscS_channel_TM-2"/>
</dbReference>
<dbReference type="EMBL" id="CP036498">
    <property type="protein sequence ID" value="QUS41618.1"/>
    <property type="molecule type" value="Genomic_DNA"/>
</dbReference>
<feature type="compositionally biased region" description="Basic and acidic residues" evidence="7">
    <location>
        <begin position="789"/>
        <end position="801"/>
    </location>
</feature>
<feature type="signal peptide" evidence="9">
    <location>
        <begin position="1"/>
        <end position="41"/>
    </location>
</feature>
<sequence>MGEKGAFQVVLKGPILAKKSFPLFALLCLLLAAPFSAPALAQKADAPAAAAAPVMTPEQAKAALETLQDDVKRKQMITTLQAIAQAKPAEPEKKPAIPLDADSLGAQLLVTIADQLGDISREVSTAVQSVTRFPALWLWLKNAANDPDTYQLLFDIAWKLVVVFGGALAAEWLVVWLLRRPQAALEARIPFVARAPSALIASVDPPSSTADITESPNLNTRRRSLTRAWQSLLRLPYVIGRLLLELIPIFVFTGTVSLLLGTQIGDAGTTRLAILAIVNSYVVARAIICGMRALFGPLALFRVKEETAVYLEIWTRRIVAVGATGIAIANVALMMGLYRSAHLALIKLVMLAVHLFVVVIILQCRKPVADALRAPVGATGFLNGMRNRFAGLWHVFGIVIVIAAWGIWALNIRNGYALLLQYIVGTVIVVLITRLVSMMLLSLIDRGFRIKPDVLKRFPGLEVRANRYLPLLRKVVAGIIAVIGLVALLEVWGVNAIVWFYGGQIGSRVVSAFITVAIAAVTAAVVWEGTNALMERQLTSLTRDGHFARAARLRTFQPMLRTALLGVIIAVIALTVLSEIGVNVAPLLAGAGILGVAIGFGSQKLVQDVITGLFLLLESTVQVGDTVAVSGLSGVVENLSIRTIRLRAGDGSVHIIPFSAVTTITNSSRGVGNAAVSVSVDYKEDTDRVGEILKGIAVEMRKEDAYRPLMRSDLELWGVDKVDGSMATLVGQIRCTDSGRWGVQREFNRRMKMRLQEEGIEIASPSSQMVIMQLPAPAKEEVAEGGETGDTKDAKQEKRRA</sequence>
<dbReference type="Pfam" id="PF00924">
    <property type="entry name" value="MS_channel_2nd"/>
    <property type="match status" value="1"/>
</dbReference>
<dbReference type="RefSeq" id="WP_211910259.1">
    <property type="nucleotide sequence ID" value="NZ_CP036498.1"/>
</dbReference>
<keyword evidence="3" id="KW-1003">Cell membrane</keyword>
<protein>
    <submittedName>
        <fullName evidence="13">Mechanosensitive ion channel</fullName>
    </submittedName>
</protein>
<organism evidence="13 14">
    <name type="scientific">Tardiphaga alba</name>
    <dbReference type="NCBI Taxonomy" id="340268"/>
    <lineage>
        <taxon>Bacteria</taxon>
        <taxon>Pseudomonadati</taxon>
        <taxon>Pseudomonadota</taxon>
        <taxon>Alphaproteobacteria</taxon>
        <taxon>Hyphomicrobiales</taxon>
        <taxon>Nitrobacteraceae</taxon>
        <taxon>Tardiphaga</taxon>
    </lineage>
</organism>
<feature type="domain" description="Mechanosensitive ion channel MscS" evidence="10">
    <location>
        <begin position="605"/>
        <end position="669"/>
    </location>
</feature>
<dbReference type="Gene3D" id="1.10.287.1260">
    <property type="match status" value="1"/>
</dbReference>
<evidence type="ECO:0000256" key="1">
    <source>
        <dbReference type="ARBA" id="ARBA00004651"/>
    </source>
</evidence>
<dbReference type="Gene3D" id="3.30.70.100">
    <property type="match status" value="1"/>
</dbReference>
<evidence type="ECO:0000259" key="12">
    <source>
        <dbReference type="Pfam" id="PF25392"/>
    </source>
</evidence>
<reference evidence="13 14" key="1">
    <citation type="submission" date="2019-02" db="EMBL/GenBank/DDBJ databases">
        <title>Emended description of the genus Rhodopseudomonas and description of Rhodopseudomonas albus sp. nov., a non-phototrophic, heavy-metal-tolerant bacterium isolated from garden soil.</title>
        <authorList>
            <person name="Bao Z."/>
            <person name="Cao W.W."/>
            <person name="Sato Y."/>
            <person name="Nishizawa T."/>
            <person name="Zhao J."/>
            <person name="Guo Y."/>
            <person name="Ohta H."/>
        </authorList>
    </citation>
    <scope>NUCLEOTIDE SEQUENCE [LARGE SCALE GENOMIC DNA]</scope>
    <source>
        <strain evidence="13 14">SK50-23</strain>
    </source>
</reference>
<feature type="domain" description="Mechanosensitive ion channel transmembrane helices 2/3" evidence="11">
    <location>
        <begin position="567"/>
        <end position="603"/>
    </location>
</feature>
<feature type="transmembrane region" description="Helical" evidence="8">
    <location>
        <begin position="584"/>
        <end position="601"/>
    </location>
</feature>
<feature type="transmembrane region" description="Helical" evidence="8">
    <location>
        <begin position="416"/>
        <end position="441"/>
    </location>
</feature>
<feature type="transmembrane region" description="Helical" evidence="8">
    <location>
        <begin position="242"/>
        <end position="260"/>
    </location>
</feature>
<keyword evidence="14" id="KW-1185">Reference proteome</keyword>
<proteinExistence type="inferred from homology"/>
<feature type="transmembrane region" description="Helical" evidence="8">
    <location>
        <begin position="559"/>
        <end position="578"/>
    </location>
</feature>
<keyword evidence="5 8" id="KW-1133">Transmembrane helix</keyword>
<dbReference type="SUPFAM" id="SSF82861">
    <property type="entry name" value="Mechanosensitive channel protein MscS (YggB), transmembrane region"/>
    <property type="match status" value="1"/>
</dbReference>
<dbReference type="InterPro" id="IPR045276">
    <property type="entry name" value="YbiO_bact"/>
</dbReference>
<dbReference type="PANTHER" id="PTHR30460">
    <property type="entry name" value="MODERATE CONDUCTANCE MECHANOSENSITIVE CHANNEL YBIO"/>
    <property type="match status" value="1"/>
</dbReference>
<name>A0ABX8ACZ2_9BRAD</name>
<evidence type="ECO:0000313" key="14">
    <source>
        <dbReference type="Proteomes" id="UP000682843"/>
    </source>
</evidence>
<feature type="transmembrane region" description="Helical" evidence="8">
    <location>
        <begin position="156"/>
        <end position="178"/>
    </location>
</feature>
<dbReference type="InterPro" id="IPR049142">
    <property type="entry name" value="MS_channel_1st"/>
</dbReference>
<evidence type="ECO:0000256" key="7">
    <source>
        <dbReference type="SAM" id="MobiDB-lite"/>
    </source>
</evidence>
<feature type="region of interest" description="Disordered" evidence="7">
    <location>
        <begin position="777"/>
        <end position="801"/>
    </location>
</feature>
<feature type="domain" description="Moderate conductance mechanosensitive channel YbiO-like transmembrane helix 1" evidence="12">
    <location>
        <begin position="424"/>
        <end position="498"/>
    </location>
</feature>